<proteinExistence type="predicted"/>
<evidence type="ECO:0000313" key="2">
    <source>
        <dbReference type="EMBL" id="KAJ3578423.1"/>
    </source>
</evidence>
<feature type="compositionally biased region" description="Acidic residues" evidence="1">
    <location>
        <begin position="354"/>
        <end position="363"/>
    </location>
</feature>
<feature type="region of interest" description="Disordered" evidence="1">
    <location>
        <begin position="1"/>
        <end position="22"/>
    </location>
</feature>
<comment type="caution">
    <text evidence="2">The sequence shown here is derived from an EMBL/GenBank/DDBJ whole genome shotgun (WGS) entry which is preliminary data.</text>
</comment>
<dbReference type="VEuPathDB" id="FungiDB:F4678DRAFT_165193"/>
<organism evidence="2 3">
    <name type="scientific">Xylaria arbuscula</name>
    <dbReference type="NCBI Taxonomy" id="114810"/>
    <lineage>
        <taxon>Eukaryota</taxon>
        <taxon>Fungi</taxon>
        <taxon>Dikarya</taxon>
        <taxon>Ascomycota</taxon>
        <taxon>Pezizomycotina</taxon>
        <taxon>Sordariomycetes</taxon>
        <taxon>Xylariomycetidae</taxon>
        <taxon>Xylariales</taxon>
        <taxon>Xylariaceae</taxon>
        <taxon>Xylaria</taxon>
    </lineage>
</organism>
<feature type="region of interest" description="Disordered" evidence="1">
    <location>
        <begin position="340"/>
        <end position="363"/>
    </location>
</feature>
<dbReference type="AlphaFoldDB" id="A0A9W8TPG0"/>
<keyword evidence="3" id="KW-1185">Reference proteome</keyword>
<gene>
    <name evidence="2" type="ORF">NPX13_g2141</name>
</gene>
<evidence type="ECO:0000313" key="3">
    <source>
        <dbReference type="Proteomes" id="UP001148614"/>
    </source>
</evidence>
<evidence type="ECO:0000256" key="1">
    <source>
        <dbReference type="SAM" id="MobiDB-lite"/>
    </source>
</evidence>
<dbReference type="EMBL" id="JANPWZ010000215">
    <property type="protein sequence ID" value="KAJ3578423.1"/>
    <property type="molecule type" value="Genomic_DNA"/>
</dbReference>
<feature type="compositionally biased region" description="Basic and acidic residues" evidence="1">
    <location>
        <begin position="344"/>
        <end position="353"/>
    </location>
</feature>
<reference evidence="2" key="1">
    <citation type="submission" date="2022-07" db="EMBL/GenBank/DDBJ databases">
        <title>Genome Sequence of Xylaria arbuscula.</title>
        <authorList>
            <person name="Buettner E."/>
        </authorList>
    </citation>
    <scope>NUCLEOTIDE SEQUENCE</scope>
    <source>
        <strain evidence="2">VT107</strain>
    </source>
</reference>
<name>A0A9W8TPG0_9PEZI</name>
<dbReference type="Proteomes" id="UP001148614">
    <property type="component" value="Unassembled WGS sequence"/>
</dbReference>
<accession>A0A9W8TPG0</accession>
<sequence length="363" mass="39134">MSFTAGLKRSLEGRRPYNLTGHSRQNVSADALHLENTQTPQFSQDMGRGGQSASASLLHAAGQPPIAQTNTDTLDPFNPAISQGIFSRAFPGRQEGMSGLISSLNASDNAGSPQEQLNPFVPAIPNSGMSTCPPSDHAGQTQSAPSSCCMLIYLVDDNGHSEDMMARRDNNVLTSGIYRDAIERVGLELRVHPHPNNQFNLTAQGFEGQGGQLVQVTLRNREGHGCVCKLTLMDRQNSMGWRDGMETDIVIGRDYIQRLPPLQAIPMSMQQGRDSISILGPRMGIAGRSLPSSGNPEYIQGYQNPSGYSARGWLLDSNQAQGLHPGYPPHMTCKTNAASVSDEVNGRADHSQSIDDDNPIQPG</sequence>
<protein>
    <submittedName>
        <fullName evidence="2">Uncharacterized protein</fullName>
    </submittedName>
</protein>